<protein>
    <submittedName>
        <fullName evidence="2">Uncharacterized protein</fullName>
    </submittedName>
</protein>
<feature type="compositionally biased region" description="Basic and acidic residues" evidence="1">
    <location>
        <begin position="373"/>
        <end position="388"/>
    </location>
</feature>
<reference evidence="2" key="1">
    <citation type="submission" date="2022-04" db="EMBL/GenBank/DDBJ databases">
        <title>Carnegiea gigantea Genome sequencing and assembly v2.</title>
        <authorList>
            <person name="Copetti D."/>
            <person name="Sanderson M.J."/>
            <person name="Burquez A."/>
            <person name="Wojciechowski M.F."/>
        </authorList>
    </citation>
    <scope>NUCLEOTIDE SEQUENCE</scope>
    <source>
        <strain evidence="2">SGP5-SGP5p</strain>
        <tissue evidence="2">Aerial part</tissue>
    </source>
</reference>
<name>A0A9Q1K1J1_9CARY</name>
<feature type="compositionally biased region" description="Basic and acidic residues" evidence="1">
    <location>
        <begin position="106"/>
        <end position="134"/>
    </location>
</feature>
<evidence type="ECO:0000256" key="1">
    <source>
        <dbReference type="SAM" id="MobiDB-lite"/>
    </source>
</evidence>
<keyword evidence="3" id="KW-1185">Reference proteome</keyword>
<dbReference type="PANTHER" id="PTHR46554:SF5">
    <property type="entry name" value="OS10G0327400 PROTEIN"/>
    <property type="match status" value="1"/>
</dbReference>
<gene>
    <name evidence="2" type="ORF">Cgig2_012567</name>
</gene>
<feature type="compositionally biased region" description="Basic and acidic residues" evidence="1">
    <location>
        <begin position="78"/>
        <end position="96"/>
    </location>
</feature>
<dbReference type="Proteomes" id="UP001153076">
    <property type="component" value="Unassembled WGS sequence"/>
</dbReference>
<comment type="caution">
    <text evidence="2">The sequence shown here is derived from an EMBL/GenBank/DDBJ whole genome shotgun (WGS) entry which is preliminary data.</text>
</comment>
<dbReference type="AlphaFoldDB" id="A0A9Q1K1J1"/>
<dbReference type="OrthoDB" id="1745631at2759"/>
<feature type="compositionally biased region" description="Basic and acidic residues" evidence="1">
    <location>
        <begin position="436"/>
        <end position="447"/>
    </location>
</feature>
<evidence type="ECO:0000313" key="2">
    <source>
        <dbReference type="EMBL" id="KAJ8435446.1"/>
    </source>
</evidence>
<feature type="region of interest" description="Disordered" evidence="1">
    <location>
        <begin position="75"/>
        <end position="134"/>
    </location>
</feature>
<feature type="region of interest" description="Disordered" evidence="1">
    <location>
        <begin position="164"/>
        <end position="183"/>
    </location>
</feature>
<accession>A0A9Q1K1J1</accession>
<organism evidence="2 3">
    <name type="scientific">Carnegiea gigantea</name>
    <dbReference type="NCBI Taxonomy" id="171969"/>
    <lineage>
        <taxon>Eukaryota</taxon>
        <taxon>Viridiplantae</taxon>
        <taxon>Streptophyta</taxon>
        <taxon>Embryophyta</taxon>
        <taxon>Tracheophyta</taxon>
        <taxon>Spermatophyta</taxon>
        <taxon>Magnoliopsida</taxon>
        <taxon>eudicotyledons</taxon>
        <taxon>Gunneridae</taxon>
        <taxon>Pentapetalae</taxon>
        <taxon>Caryophyllales</taxon>
        <taxon>Cactineae</taxon>
        <taxon>Cactaceae</taxon>
        <taxon>Cactoideae</taxon>
        <taxon>Echinocereeae</taxon>
        <taxon>Carnegiea</taxon>
    </lineage>
</organism>
<feature type="region of interest" description="Disordered" evidence="1">
    <location>
        <begin position="347"/>
        <end position="404"/>
    </location>
</feature>
<dbReference type="PANTHER" id="PTHR46554">
    <property type="entry name" value="MEDIATOR OF RNA POLYMERASE II TRANSCRIPTION SUBUNIT 26A-RELATED"/>
    <property type="match status" value="1"/>
</dbReference>
<feature type="region of interest" description="Disordered" evidence="1">
    <location>
        <begin position="436"/>
        <end position="467"/>
    </location>
</feature>
<dbReference type="EMBL" id="JAKOGI010000412">
    <property type="protein sequence ID" value="KAJ8435446.1"/>
    <property type="molecule type" value="Genomic_DNA"/>
</dbReference>
<evidence type="ECO:0000313" key="3">
    <source>
        <dbReference type="Proteomes" id="UP001153076"/>
    </source>
</evidence>
<proteinExistence type="predicted"/>
<sequence length="467" mass="52724">MGADSGDLDSWRIFFRTTGTNIFDVINNGIVVAAQDHPLDLKLRRDQIVHLLYHHCCPCNPIEMSIPLQKKRVFQRGVETENPSRRKKLDGGHSEADGPDVPNGRLHHEDLPNSREKGKSNGETKIADHPHNINGKDEEMEAEFEEGEMCEIENIHQAKVANPTQRVGGKGGETEDADDERRKISDCHRETEAEFEEGEILYIGNIHETEVANPTQLVGGKGEEMEAIKDEHRKRRDYHREMEVEFEEGEIREVEDIDETEVANPIQLMGGKCEEMEVVNDEQRKIRDYHREMHAEFEEGEIRDVEDIDEREVANPIQLVDGKGEEMNAVNDEEWKIRDYHREQIEESMQAKSMASDDNDGPKVLDSNVVSSGKDDALQESLSEKTADGSDCVDNRGSNKNQMGRFVEQQAKACKELDGEGDETFEEVSRIKRVLDDSNLDDPRAADEASGVGYKHGDSAGSTAFTV</sequence>